<comment type="caution">
    <text evidence="1">The sequence shown here is derived from an EMBL/GenBank/DDBJ whole genome shotgun (WGS) entry which is preliminary data.</text>
</comment>
<evidence type="ECO:0000313" key="1">
    <source>
        <dbReference type="EMBL" id="MBY8880876.1"/>
    </source>
</evidence>
<organism evidence="1 2">
    <name type="scientific">Actinacidiphila acidipaludis</name>
    <dbReference type="NCBI Taxonomy" id="2873382"/>
    <lineage>
        <taxon>Bacteria</taxon>
        <taxon>Bacillati</taxon>
        <taxon>Actinomycetota</taxon>
        <taxon>Actinomycetes</taxon>
        <taxon>Kitasatosporales</taxon>
        <taxon>Streptomycetaceae</taxon>
        <taxon>Actinacidiphila</taxon>
    </lineage>
</organism>
<sequence length="232" mass="24666">MAAVGEFLLTHDVADVSRVAAFTGAAGHPHADCGCEVSGVIGFSPRFQREALLRGPGEACLVWCGNSGWSLTMTPWPARADGLPAPRWLGMGLVPPPSEVHAFILALQLDIDSRSDARPAYRQAGEDLDGLASRLAEYLPHTAAAERGAEDFPLRFGRGLDAHYRVEAEKALGDRSPTGVVLTAGELAALEKLVKYVEAAEAPPDGPAENPVGPGALARRLIEELTRRRTDV</sequence>
<name>A0ABS7QDH6_9ACTN</name>
<gene>
    <name evidence="1" type="ORF">K7862_25035</name>
</gene>
<reference evidence="1 2" key="1">
    <citation type="submission" date="2021-08" db="EMBL/GenBank/DDBJ databases">
        <title>WGS of actinomycetes from Thailand.</title>
        <authorList>
            <person name="Thawai C."/>
        </authorList>
    </citation>
    <scope>NUCLEOTIDE SEQUENCE [LARGE SCALE GENOMIC DNA]</scope>
    <source>
        <strain evidence="1 2">PLK6-54</strain>
    </source>
</reference>
<dbReference type="EMBL" id="JAINZZ010000038">
    <property type="protein sequence ID" value="MBY8880876.1"/>
    <property type="molecule type" value="Genomic_DNA"/>
</dbReference>
<evidence type="ECO:0000313" key="2">
    <source>
        <dbReference type="Proteomes" id="UP000778578"/>
    </source>
</evidence>
<proteinExistence type="predicted"/>
<accession>A0ABS7QDH6</accession>
<dbReference type="Proteomes" id="UP000778578">
    <property type="component" value="Unassembled WGS sequence"/>
</dbReference>
<protein>
    <submittedName>
        <fullName evidence="1">Uncharacterized protein</fullName>
    </submittedName>
</protein>
<keyword evidence="2" id="KW-1185">Reference proteome</keyword>
<dbReference type="RefSeq" id="WP_222966359.1">
    <property type="nucleotide sequence ID" value="NZ_JAINZZ010000038.1"/>
</dbReference>